<dbReference type="RefSeq" id="WP_053094019.1">
    <property type="nucleotide sequence ID" value="NZ_AP024237.1"/>
</dbReference>
<protein>
    <submittedName>
        <fullName evidence="1">Putative HTH-type transcriptional regulator</fullName>
    </submittedName>
</protein>
<dbReference type="OrthoDB" id="3177763at2"/>
<dbReference type="SMART" id="SM00347">
    <property type="entry name" value="HTH_MARR"/>
    <property type="match status" value="1"/>
</dbReference>
<keyword evidence="2" id="KW-1185">Reference proteome</keyword>
<dbReference type="InterPro" id="IPR039422">
    <property type="entry name" value="MarR/SlyA-like"/>
</dbReference>
<dbReference type="PROSITE" id="PS50995">
    <property type="entry name" value="HTH_MARR_2"/>
    <property type="match status" value="1"/>
</dbReference>
<dbReference type="SUPFAM" id="SSF46785">
    <property type="entry name" value="Winged helix' DNA-binding domain"/>
    <property type="match status" value="1"/>
</dbReference>
<dbReference type="PANTHER" id="PTHR33164">
    <property type="entry name" value="TRANSCRIPTIONAL REGULATOR, MARR FAMILY"/>
    <property type="match status" value="1"/>
</dbReference>
<dbReference type="Proteomes" id="UP000595446">
    <property type="component" value="Chromosome"/>
</dbReference>
<proteinExistence type="predicted"/>
<dbReference type="PANTHER" id="PTHR33164:SF43">
    <property type="entry name" value="HTH-TYPE TRANSCRIPTIONAL REPRESSOR YETL"/>
    <property type="match status" value="1"/>
</dbReference>
<evidence type="ECO:0000313" key="2">
    <source>
        <dbReference type="Proteomes" id="UP000595446"/>
    </source>
</evidence>
<dbReference type="InterPro" id="IPR000835">
    <property type="entry name" value="HTH_MarR-typ"/>
</dbReference>
<dbReference type="AlphaFoldDB" id="A0A2G8B1Q6"/>
<name>A0A2G8B1Q6_9MYCO</name>
<dbReference type="EMBL" id="AP024237">
    <property type="protein sequence ID" value="BCO33802.1"/>
    <property type="molecule type" value="Genomic_DNA"/>
</dbReference>
<dbReference type="GO" id="GO:0003700">
    <property type="term" value="F:DNA-binding transcription factor activity"/>
    <property type="evidence" value="ECO:0007669"/>
    <property type="project" value="InterPro"/>
</dbReference>
<dbReference type="InterPro" id="IPR036388">
    <property type="entry name" value="WH-like_DNA-bd_sf"/>
</dbReference>
<sequence>MMDHEDQPLGYLLYRVMSALRPQVTAELGPLGLGLPEFVCLRILSMFPGQSSAELARATNVSPQAMNLVLRGLQDMGAVTRPATVSSGRALPARLTSQGRALLKRAEAAVRVADERLLAQLAPTERREFKRLLHAVGSPPLAGTAQAAGPG</sequence>
<dbReference type="InterPro" id="IPR036390">
    <property type="entry name" value="WH_DNA-bd_sf"/>
</dbReference>
<evidence type="ECO:0000313" key="1">
    <source>
        <dbReference type="EMBL" id="BCO33802.1"/>
    </source>
</evidence>
<dbReference type="Pfam" id="PF01047">
    <property type="entry name" value="MarR"/>
    <property type="match status" value="1"/>
</dbReference>
<gene>
    <name evidence="1" type="ORF">MHEC_02350</name>
</gene>
<dbReference type="Gene3D" id="1.10.10.10">
    <property type="entry name" value="Winged helix-like DNA-binding domain superfamily/Winged helix DNA-binding domain"/>
    <property type="match status" value="1"/>
</dbReference>
<organism evidence="1 2">
    <name type="scientific">Mycobacterium heckeshornense</name>
    <dbReference type="NCBI Taxonomy" id="110505"/>
    <lineage>
        <taxon>Bacteria</taxon>
        <taxon>Bacillati</taxon>
        <taxon>Actinomycetota</taxon>
        <taxon>Actinomycetes</taxon>
        <taxon>Mycobacteriales</taxon>
        <taxon>Mycobacteriaceae</taxon>
        <taxon>Mycobacterium</taxon>
    </lineage>
</organism>
<accession>A0A2G8B1Q6</accession>
<dbReference type="GO" id="GO:0006950">
    <property type="term" value="P:response to stress"/>
    <property type="evidence" value="ECO:0007669"/>
    <property type="project" value="TreeGrafter"/>
</dbReference>
<reference evidence="1 2" key="1">
    <citation type="submission" date="2020-12" db="EMBL/GenBank/DDBJ databases">
        <title>Complete genome sequence of Mycobacterium heckeshornense JCM 15655T, closely related to a pathogenic non-tuberculous mycobacterial species Mycobacterium xenopi.</title>
        <authorList>
            <person name="Yoshida M."/>
            <person name="Fukano H."/>
            <person name="Asakura T."/>
            <person name="Suzuki M."/>
            <person name="Hoshino Y."/>
        </authorList>
    </citation>
    <scope>NUCLEOTIDE SEQUENCE [LARGE SCALE GENOMIC DNA]</scope>
    <source>
        <strain evidence="1 2">JCM 15655</strain>
    </source>
</reference>